<evidence type="ECO:0000259" key="9">
    <source>
        <dbReference type="Pfam" id="PF04095"/>
    </source>
</evidence>
<dbReference type="InterPro" id="IPR040727">
    <property type="entry name" value="NAPRTase_N"/>
</dbReference>
<keyword evidence="11" id="KW-0808">Transferase</keyword>
<dbReference type="NCBIfam" id="TIGR01514">
    <property type="entry name" value="NAPRTase"/>
    <property type="match status" value="1"/>
</dbReference>
<comment type="PTM">
    <text evidence="8">Transiently phosphorylated on a His residue during the reaction cycle. Phosphorylation strongly increases the affinity for substrates and increases the rate of nicotinate D-ribonucleotide production. Dephosphorylation regenerates the low-affinity form of the enzyme, leading to product release.</text>
</comment>
<evidence type="ECO:0000256" key="6">
    <source>
        <dbReference type="ARBA" id="ARBA00022642"/>
    </source>
</evidence>
<dbReference type="GO" id="GO:0004516">
    <property type="term" value="F:nicotinate phosphoribosyltransferase activity"/>
    <property type="evidence" value="ECO:0007669"/>
    <property type="project" value="UniProtKB-UniRule"/>
</dbReference>
<evidence type="ECO:0000313" key="11">
    <source>
        <dbReference type="EMBL" id="KAJ2777934.1"/>
    </source>
</evidence>
<proteinExistence type="inferred from homology"/>
<dbReference type="EMBL" id="JANBUL010000259">
    <property type="protein sequence ID" value="KAJ2777934.1"/>
    <property type="molecule type" value="Genomic_DNA"/>
</dbReference>
<dbReference type="SUPFAM" id="SSF51690">
    <property type="entry name" value="Nicotinate/Quinolinate PRTase C-terminal domain-like"/>
    <property type="match status" value="1"/>
</dbReference>
<evidence type="ECO:0000256" key="5">
    <source>
        <dbReference type="ARBA" id="ARBA00022598"/>
    </source>
</evidence>
<keyword evidence="4" id="KW-0597">Phosphoprotein</keyword>
<dbReference type="GO" id="GO:0005829">
    <property type="term" value="C:cytosol"/>
    <property type="evidence" value="ECO:0007669"/>
    <property type="project" value="TreeGrafter"/>
</dbReference>
<comment type="catalytic activity">
    <reaction evidence="7 8">
        <text>5-phospho-alpha-D-ribose 1-diphosphate + nicotinate + ATP + H2O = nicotinate beta-D-ribonucleotide + ADP + phosphate + diphosphate</text>
        <dbReference type="Rhea" id="RHEA:36163"/>
        <dbReference type="ChEBI" id="CHEBI:15377"/>
        <dbReference type="ChEBI" id="CHEBI:30616"/>
        <dbReference type="ChEBI" id="CHEBI:32544"/>
        <dbReference type="ChEBI" id="CHEBI:33019"/>
        <dbReference type="ChEBI" id="CHEBI:43474"/>
        <dbReference type="ChEBI" id="CHEBI:57502"/>
        <dbReference type="ChEBI" id="CHEBI:58017"/>
        <dbReference type="ChEBI" id="CHEBI:456216"/>
        <dbReference type="EC" id="6.3.4.21"/>
    </reaction>
</comment>
<comment type="function">
    <text evidence="8">Catalyzes the synthesis of beta-nicotinate D-ribonucleotide from nicotinate and 5-phospho-D-ribose 1-phosphate at the expense of ATP.</text>
</comment>
<evidence type="ECO:0000256" key="7">
    <source>
        <dbReference type="ARBA" id="ARBA00048668"/>
    </source>
</evidence>
<keyword evidence="11" id="KW-0328">Glycosyltransferase</keyword>
<dbReference type="Gene3D" id="3.20.140.10">
    <property type="entry name" value="nicotinate phosphoribosyltransferase"/>
    <property type="match status" value="1"/>
</dbReference>
<keyword evidence="6 8" id="KW-0662">Pyridine nucleotide biosynthesis</keyword>
<dbReference type="GO" id="GO:0016757">
    <property type="term" value="F:glycosyltransferase activity"/>
    <property type="evidence" value="ECO:0007669"/>
    <property type="project" value="UniProtKB-KW"/>
</dbReference>
<accession>A0A9W8HAB6</accession>
<comment type="pathway">
    <text evidence="1 8">Cofactor biosynthesis; NAD(+) biosynthesis; nicotinate D-ribonucleotide from nicotinate: step 1/1.</text>
</comment>
<dbReference type="PANTHER" id="PTHR11098">
    <property type="entry name" value="NICOTINATE PHOSPHORIBOSYLTRANSFERASE"/>
    <property type="match status" value="1"/>
</dbReference>
<dbReference type="Pfam" id="PF04095">
    <property type="entry name" value="NAPRTase"/>
    <property type="match status" value="1"/>
</dbReference>
<dbReference type="GO" id="GO:0034355">
    <property type="term" value="P:NAD+ biosynthetic process via the salvage pathway"/>
    <property type="evidence" value="ECO:0007669"/>
    <property type="project" value="TreeGrafter"/>
</dbReference>
<sequence length="421" mass="44444">MAPLSILDQDLYKFCMQQAVLEHYPDADAEYGLVTYHPAMRFSSAAFERLQRGIAGLARVRATAEELEYLGSACPRLSAAYIAFLAGYRFNPAAEVACSLDEPSGALRLTIAGKWLQTILYEVPVLALVTEAYFGAVDTDWSHCGQHERAAAKARRLVAAGCRFAELGTRRRRDFETQDAVVAALARVSAPPRELGPGRFVGTSNAYLARKHGVPLVGAIGHEWIMGVAALEGTYAGAALAALQKWLATFGGGPEAPPTDTFGTEPFLAALGADLAAQLCGLAHDSGDPHAFVEAVSARLRRLGVDPSTKTAVFTDGITPDAAAGIKAHCDRHSLGCVFGMGTHLTNDFPRASDPAQPSIPPSLSVKLRRCGGRPCIKLGDDPAKSTGCPAELARARLELLGGRAGPARIATAQSPPALGM</sequence>
<organism evidence="11 12">
    <name type="scientific">Coemansia javaensis</name>
    <dbReference type="NCBI Taxonomy" id="2761396"/>
    <lineage>
        <taxon>Eukaryota</taxon>
        <taxon>Fungi</taxon>
        <taxon>Fungi incertae sedis</taxon>
        <taxon>Zoopagomycota</taxon>
        <taxon>Kickxellomycotina</taxon>
        <taxon>Kickxellomycetes</taxon>
        <taxon>Kickxellales</taxon>
        <taxon>Kickxellaceae</taxon>
        <taxon>Coemansia</taxon>
    </lineage>
</organism>
<evidence type="ECO:0000313" key="12">
    <source>
        <dbReference type="Proteomes" id="UP001140217"/>
    </source>
</evidence>
<dbReference type="Proteomes" id="UP001140217">
    <property type="component" value="Unassembled WGS sequence"/>
</dbReference>
<dbReference type="Pfam" id="PF17767">
    <property type="entry name" value="NAPRTase_N"/>
    <property type="match status" value="1"/>
</dbReference>
<evidence type="ECO:0000256" key="2">
    <source>
        <dbReference type="ARBA" id="ARBA00010897"/>
    </source>
</evidence>
<comment type="similarity">
    <text evidence="2 8">Belongs to the NAPRTase family.</text>
</comment>
<evidence type="ECO:0000259" key="10">
    <source>
        <dbReference type="Pfam" id="PF17767"/>
    </source>
</evidence>
<dbReference type="PIRSF" id="PIRSF000484">
    <property type="entry name" value="NAPRT"/>
    <property type="match status" value="1"/>
</dbReference>
<keyword evidence="5 8" id="KW-0436">Ligase</keyword>
<keyword evidence="12" id="KW-1185">Reference proteome</keyword>
<dbReference type="InterPro" id="IPR036068">
    <property type="entry name" value="Nicotinate_pribotase-like_C"/>
</dbReference>
<evidence type="ECO:0000256" key="1">
    <source>
        <dbReference type="ARBA" id="ARBA00004952"/>
    </source>
</evidence>
<evidence type="ECO:0000256" key="4">
    <source>
        <dbReference type="ARBA" id="ARBA00022553"/>
    </source>
</evidence>
<dbReference type="InterPro" id="IPR006406">
    <property type="entry name" value="Nic_PRibTrfase"/>
</dbReference>
<feature type="domain" description="Nicotinate/nicotinamide phosphoribosyltransferase" evidence="9">
    <location>
        <begin position="162"/>
        <end position="388"/>
    </location>
</feature>
<dbReference type="InterPro" id="IPR007229">
    <property type="entry name" value="Nic_PRibTrfase-Fam"/>
</dbReference>
<name>A0A9W8HAB6_9FUNG</name>
<dbReference type="PANTHER" id="PTHR11098:SF1">
    <property type="entry name" value="NICOTINATE PHOSPHORIBOSYLTRANSFERASE"/>
    <property type="match status" value="1"/>
</dbReference>
<reference evidence="11" key="1">
    <citation type="submission" date="2022-07" db="EMBL/GenBank/DDBJ databases">
        <title>Phylogenomic reconstructions and comparative analyses of Kickxellomycotina fungi.</title>
        <authorList>
            <person name="Reynolds N.K."/>
            <person name="Stajich J.E."/>
            <person name="Barry K."/>
            <person name="Grigoriev I.V."/>
            <person name="Crous P."/>
            <person name="Smith M.E."/>
        </authorList>
    </citation>
    <scope>NUCLEOTIDE SEQUENCE</scope>
    <source>
        <strain evidence="11">NBRC 105414</strain>
    </source>
</reference>
<feature type="domain" description="Nicotinate phosphoribosyltransferase N-terminal" evidence="10">
    <location>
        <begin position="7"/>
        <end position="129"/>
    </location>
</feature>
<dbReference type="AlphaFoldDB" id="A0A9W8HAB6"/>
<dbReference type="InterPro" id="IPR041525">
    <property type="entry name" value="N/Namide_PRibTrfase"/>
</dbReference>
<dbReference type="SUPFAM" id="SSF54675">
    <property type="entry name" value="Nicotinate/Quinolinate PRTase N-terminal domain-like"/>
    <property type="match status" value="1"/>
</dbReference>
<evidence type="ECO:0000256" key="3">
    <source>
        <dbReference type="ARBA" id="ARBA00013236"/>
    </source>
</evidence>
<gene>
    <name evidence="11" type="primary">NPT1</name>
    <name evidence="11" type="ORF">H4R18_004894</name>
</gene>
<comment type="caution">
    <text evidence="11">The sequence shown here is derived from an EMBL/GenBank/DDBJ whole genome shotgun (WGS) entry which is preliminary data.</text>
</comment>
<evidence type="ECO:0000256" key="8">
    <source>
        <dbReference type="RuleBase" id="RU003838"/>
    </source>
</evidence>
<dbReference type="OrthoDB" id="193380at2759"/>
<dbReference type="EC" id="6.3.4.21" evidence="3 8"/>
<protein>
    <recommendedName>
        <fullName evidence="3 8">Nicotinate phosphoribosyltransferase</fullName>
        <ecNumber evidence="3 8">6.3.4.21</ecNumber>
    </recommendedName>
</protein>